<dbReference type="EMBL" id="CP000383">
    <property type="protein sequence ID" value="ABG59767.1"/>
    <property type="molecule type" value="Genomic_DNA"/>
</dbReference>
<feature type="transmembrane region" description="Helical" evidence="1">
    <location>
        <begin position="938"/>
        <end position="957"/>
    </location>
</feature>
<dbReference type="GO" id="GO:0042910">
    <property type="term" value="F:xenobiotic transmembrane transporter activity"/>
    <property type="evidence" value="ECO:0007669"/>
    <property type="project" value="TreeGrafter"/>
</dbReference>
<dbReference type="SUPFAM" id="SSF82866">
    <property type="entry name" value="Multidrug efflux transporter AcrB transmembrane domain"/>
    <property type="match status" value="2"/>
</dbReference>
<keyword evidence="1" id="KW-1133">Transmembrane helix</keyword>
<dbReference type="Gene3D" id="3.30.2090.10">
    <property type="entry name" value="Multidrug efflux transporter AcrB TolC docking domain, DN and DC subdomains"/>
    <property type="match status" value="2"/>
</dbReference>
<dbReference type="SUPFAM" id="SSF82693">
    <property type="entry name" value="Multidrug efflux transporter AcrB pore domain, PN1, PN2, PC1 and PC2 subdomains"/>
    <property type="match status" value="2"/>
</dbReference>
<feature type="transmembrane region" description="Helical" evidence="1">
    <location>
        <begin position="1043"/>
        <end position="1069"/>
    </location>
</feature>
<feature type="transmembrane region" description="Helical" evidence="1">
    <location>
        <begin position="593"/>
        <end position="613"/>
    </location>
</feature>
<dbReference type="Gene3D" id="3.30.70.1430">
    <property type="entry name" value="Multidrug efflux transporter AcrB pore domain"/>
    <property type="match status" value="2"/>
</dbReference>
<evidence type="ECO:0000256" key="1">
    <source>
        <dbReference type="SAM" id="Phobius"/>
    </source>
</evidence>
<dbReference type="InterPro" id="IPR001036">
    <property type="entry name" value="Acrflvin-R"/>
</dbReference>
<feature type="transmembrane region" description="Helical" evidence="1">
    <location>
        <begin position="348"/>
        <end position="366"/>
    </location>
</feature>
<feature type="transmembrane region" description="Helical" evidence="1">
    <location>
        <begin position="445"/>
        <end position="466"/>
    </location>
</feature>
<dbReference type="SUPFAM" id="SSF82714">
    <property type="entry name" value="Multidrug efflux transporter AcrB TolC docking domain, DN and DC subdomains"/>
    <property type="match status" value="2"/>
</dbReference>
<dbReference type="InterPro" id="IPR027463">
    <property type="entry name" value="AcrB_DN_DC_subdom"/>
</dbReference>
<dbReference type="Gene3D" id="3.30.70.1320">
    <property type="entry name" value="Multidrug efflux transporter AcrB pore domain like"/>
    <property type="match status" value="1"/>
</dbReference>
<reference evidence="2 3" key="1">
    <citation type="journal article" date="2007" name="Appl. Environ. Microbiol.">
        <title>Genome sequence of the cellulolytic gliding bacterium Cytophaga hutchinsonii.</title>
        <authorList>
            <person name="Xie G."/>
            <person name="Bruce D.C."/>
            <person name="Challacombe J.F."/>
            <person name="Chertkov O."/>
            <person name="Detter J.C."/>
            <person name="Gilna P."/>
            <person name="Han C.S."/>
            <person name="Lucas S."/>
            <person name="Misra M."/>
            <person name="Myers G.L."/>
            <person name="Richardson P."/>
            <person name="Tapia R."/>
            <person name="Thayer N."/>
            <person name="Thompson L.S."/>
            <person name="Brettin T.S."/>
            <person name="Henrissat B."/>
            <person name="Wilson D.B."/>
            <person name="McBride M.J."/>
        </authorList>
    </citation>
    <scope>NUCLEOTIDE SEQUENCE [LARGE SCALE GENOMIC DNA]</scope>
    <source>
        <strain evidence="3">ATCC 33406 / DSM 1761 / CIP 103989 / NBRC 15051 / NCIMB 9469 / D465</strain>
    </source>
</reference>
<dbReference type="Proteomes" id="UP000001822">
    <property type="component" value="Chromosome"/>
</dbReference>
<accession>A0A6N4STX4</accession>
<feature type="transmembrane region" description="Helical" evidence="1">
    <location>
        <begin position="397"/>
        <end position="420"/>
    </location>
</feature>
<feature type="transmembrane region" description="Helical" evidence="1">
    <location>
        <begin position="1089"/>
        <end position="1114"/>
    </location>
</feature>
<sequence length="1134" mass="125247">MHTNNNLTHMKEFKVSSWSIDNKTSIYVLTIILSIFGLMSYFNMPKEQFPEIVFPQMYVATIYPGTSPSDMEKLVTKHIEKQVKGISGVKKITSNSIQDYSSVLVEFNTDVDVNIAKQKVKDAVDQAKNDLPTDLPDDPQVIEVDVSQVPIMGINLSGDYELSKLKKYADDMQDQIESMREIRRVDIIGAPEREIQINVDKYKMEAANITFSDIERAVQSQNLTISGGTIKMDGIKRNITVTGEFDEMDQINNLLILSQSGAKTYLKDILENGGVKDTYKEAESFARLNGKNVITLNVIKRGGMNLIDASDKIQELIANQQKTKLPDGLKITITGDQSDATRTTLHDLINTIIIGFILVVIILMFFMGTTNAIFVGLSVPLSMAIAFIVLPTMGITLNMIVLFAFLLALGIVVDDAIVVIENTHRIYENGKVPIKQAAKQAAGEVFMPVFSGTMTTLAPFVPLLFWKGIIGKFMYFLPVTLIVTLLASLLVAYIINPVFAVDFMKPHAHDESHKKITRGYIITMIVFAVIALLGYAAGSFGFGNFVVVLALLYSLNKFVLIDVIQHFQDDIWPGVQNKYEKVLEWCLVGARPFLLLGGIVFMFIFSIILTGIVKPKVVFFPSSDPNFIYAYINLPIGTDQSYTDSISQVVENRIFKVIGHENPIVSSVITNVAIGAGDANEMDLSTAPHKAKVTVAFVEFAHRKGESTVPYLGKIREAVKGIPGTQIIVDQEQGGPPTGKEINIEIIGDDYDELIEVSEKLKRTIDNSGIQGIEDLKSDVVKNKPEIVIDIDKEKANAEGVSVAQIGMELRYAVFGKDVSKFRDKDDEYDIELRYTFGQRTNIDDLMNSKITFRDMNMGGAIRQIPLSSIAKARFDNSYGGIKRKNQRRIVTLSSNVLSGANSNEINAEIKKLIPGFKKPTEVLIQLTGAQEEQAETGAFLGMAMLTSFIMILFILVTQFNSISKPLLIISEIGFSVIGVLLGVAIFGMSISVVMTGVGIIALAGIVVRNGIILVEFTDIIMEEGHDLKYAIVHAGKVRMTPVLLTATATILGLIPLAVGLNIDFVRLFAEGNPHIFFGGDSVAFWGPLAWTMIHGLAFATFLTLILVPIMYYINYKASRKIKGWFGVKVEKLS</sequence>
<keyword evidence="3" id="KW-1185">Reference proteome</keyword>
<dbReference type="AlphaFoldDB" id="A0A6N4STX4"/>
<protein>
    <submittedName>
        <fullName evidence="2">Cation/multidrug efflux pump</fullName>
    </submittedName>
</protein>
<feature type="transmembrane region" description="Helical" evidence="1">
    <location>
        <begin position="969"/>
        <end position="994"/>
    </location>
</feature>
<dbReference type="PANTHER" id="PTHR32063">
    <property type="match status" value="1"/>
</dbReference>
<proteinExistence type="predicted"/>
<dbReference type="PRINTS" id="PR00702">
    <property type="entry name" value="ACRIFLAVINRP"/>
</dbReference>
<dbReference type="GO" id="GO:0005886">
    <property type="term" value="C:plasma membrane"/>
    <property type="evidence" value="ECO:0007669"/>
    <property type="project" value="TreeGrafter"/>
</dbReference>
<feature type="transmembrane region" description="Helical" evidence="1">
    <location>
        <begin position="473"/>
        <end position="495"/>
    </location>
</feature>
<dbReference type="KEGG" id="chu:CHU_2513"/>
<feature type="transmembrane region" description="Helical" evidence="1">
    <location>
        <begin position="24"/>
        <end position="42"/>
    </location>
</feature>
<name>A0A6N4STX4_CYTH3</name>
<organism evidence="2 3">
    <name type="scientific">Cytophaga hutchinsonii (strain ATCC 33406 / DSM 1761 / CIP 103989 / NBRC 15051 / NCIMB 9469 / D465)</name>
    <dbReference type="NCBI Taxonomy" id="269798"/>
    <lineage>
        <taxon>Bacteria</taxon>
        <taxon>Pseudomonadati</taxon>
        <taxon>Bacteroidota</taxon>
        <taxon>Cytophagia</taxon>
        <taxon>Cytophagales</taxon>
        <taxon>Cytophagaceae</taxon>
        <taxon>Cytophaga</taxon>
    </lineage>
</organism>
<keyword evidence="1" id="KW-0472">Membrane</keyword>
<gene>
    <name evidence="2" type="primary">acrD</name>
    <name evidence="2" type="ordered locus">CHU_2513</name>
</gene>
<feature type="transmembrane region" description="Helical" evidence="1">
    <location>
        <begin position="520"/>
        <end position="553"/>
    </location>
</feature>
<dbReference type="PANTHER" id="PTHR32063:SF24">
    <property type="entry name" value="CATION EFFLUX SYSTEM (ACRB_ACRD_ACRF FAMILY)"/>
    <property type="match status" value="1"/>
</dbReference>
<feature type="transmembrane region" description="Helical" evidence="1">
    <location>
        <begin position="1000"/>
        <end position="1022"/>
    </location>
</feature>
<keyword evidence="1" id="KW-0812">Transmembrane</keyword>
<dbReference type="Gene3D" id="1.20.1640.10">
    <property type="entry name" value="Multidrug efflux transporter AcrB transmembrane domain"/>
    <property type="match status" value="3"/>
</dbReference>
<evidence type="ECO:0000313" key="2">
    <source>
        <dbReference type="EMBL" id="ABG59767.1"/>
    </source>
</evidence>
<dbReference type="Pfam" id="PF00873">
    <property type="entry name" value="ACR_tran"/>
    <property type="match status" value="2"/>
</dbReference>
<feature type="transmembrane region" description="Helical" evidence="1">
    <location>
        <begin position="372"/>
        <end position="390"/>
    </location>
</feature>
<evidence type="ECO:0000313" key="3">
    <source>
        <dbReference type="Proteomes" id="UP000001822"/>
    </source>
</evidence>